<gene>
    <name evidence="2" type="ORF">DES52_11735</name>
</gene>
<evidence type="ECO:0000313" key="3">
    <source>
        <dbReference type="Proteomes" id="UP000248326"/>
    </source>
</evidence>
<keyword evidence="3" id="KW-1185">Reference proteome</keyword>
<feature type="transmembrane region" description="Helical" evidence="1">
    <location>
        <begin position="81"/>
        <end position="100"/>
    </location>
</feature>
<dbReference type="OrthoDB" id="1493946at2"/>
<evidence type="ECO:0000313" key="2">
    <source>
        <dbReference type="EMBL" id="PYE50517.1"/>
    </source>
</evidence>
<feature type="transmembrane region" description="Helical" evidence="1">
    <location>
        <begin position="16"/>
        <end position="37"/>
    </location>
</feature>
<dbReference type="AlphaFoldDB" id="A0A318S345"/>
<name>A0A318S345_9DEIO</name>
<sequence>MTQTAQTTTVPAIPTALRAGLIAGVVAAIVANAWYYASVAVTGRAYEELNLLSITVTAILPALIGALLYQRLARRVTNATLIFRAVGVTFAVLSTLPQFIQPLHEGFALATAPLHIIVGVIVVWLIPLLAPSGRHAK</sequence>
<feature type="transmembrane region" description="Helical" evidence="1">
    <location>
        <begin position="49"/>
        <end position="69"/>
    </location>
</feature>
<keyword evidence="1" id="KW-0472">Membrane</keyword>
<accession>A0A318S345</accession>
<feature type="transmembrane region" description="Helical" evidence="1">
    <location>
        <begin position="106"/>
        <end position="130"/>
    </location>
</feature>
<dbReference type="RefSeq" id="WP_110888284.1">
    <property type="nucleotide sequence ID" value="NZ_QJSX01000017.1"/>
</dbReference>
<dbReference type="InterPro" id="IPR045713">
    <property type="entry name" value="DUF6069"/>
</dbReference>
<comment type="caution">
    <text evidence="2">The sequence shown here is derived from an EMBL/GenBank/DDBJ whole genome shotgun (WGS) entry which is preliminary data.</text>
</comment>
<dbReference type="Proteomes" id="UP000248326">
    <property type="component" value="Unassembled WGS sequence"/>
</dbReference>
<dbReference type="EMBL" id="QJSX01000017">
    <property type="protein sequence ID" value="PYE50517.1"/>
    <property type="molecule type" value="Genomic_DNA"/>
</dbReference>
<reference evidence="2 3" key="1">
    <citation type="submission" date="2018-06" db="EMBL/GenBank/DDBJ databases">
        <title>Genomic Encyclopedia of Type Strains, Phase IV (KMG-IV): sequencing the most valuable type-strain genomes for metagenomic binning, comparative biology and taxonomic classification.</title>
        <authorList>
            <person name="Goeker M."/>
        </authorList>
    </citation>
    <scope>NUCLEOTIDE SEQUENCE [LARGE SCALE GENOMIC DNA]</scope>
    <source>
        <strain evidence="2 3">DSM 18048</strain>
    </source>
</reference>
<protein>
    <submittedName>
        <fullName evidence="2">Uncharacterized protein</fullName>
    </submittedName>
</protein>
<keyword evidence="1" id="KW-1133">Transmembrane helix</keyword>
<keyword evidence="1" id="KW-0812">Transmembrane</keyword>
<evidence type="ECO:0000256" key="1">
    <source>
        <dbReference type="SAM" id="Phobius"/>
    </source>
</evidence>
<proteinExistence type="predicted"/>
<organism evidence="2 3">
    <name type="scientific">Deinococcus yavapaiensis KR-236</name>
    <dbReference type="NCBI Taxonomy" id="694435"/>
    <lineage>
        <taxon>Bacteria</taxon>
        <taxon>Thermotogati</taxon>
        <taxon>Deinococcota</taxon>
        <taxon>Deinococci</taxon>
        <taxon>Deinococcales</taxon>
        <taxon>Deinococcaceae</taxon>
        <taxon>Deinococcus</taxon>
    </lineage>
</organism>
<dbReference type="Pfam" id="PF19545">
    <property type="entry name" value="DUF6069"/>
    <property type="match status" value="1"/>
</dbReference>